<accession>A0A0L7TCB7</accession>
<dbReference type="GO" id="GO:0008168">
    <property type="term" value="F:methyltransferase activity"/>
    <property type="evidence" value="ECO:0007669"/>
    <property type="project" value="UniProtKB-KW"/>
</dbReference>
<dbReference type="EMBL" id="JRXE01000001">
    <property type="protein sequence ID" value="KOC92851.1"/>
    <property type="molecule type" value="Genomic_DNA"/>
</dbReference>
<keyword evidence="2" id="KW-0489">Methyltransferase</keyword>
<comment type="caution">
    <text evidence="7">The sequence shown here is derived from an EMBL/GenBank/DDBJ whole genome shotgun (WGS) entry which is preliminary data.</text>
</comment>
<dbReference type="InterPro" id="IPR029063">
    <property type="entry name" value="SAM-dependent_MTases_sf"/>
</dbReference>
<organism evidence="7 10">
    <name type="scientific">Winslowiella iniecta</name>
    <dbReference type="NCBI Taxonomy" id="1560201"/>
    <lineage>
        <taxon>Bacteria</taxon>
        <taxon>Pseudomonadati</taxon>
        <taxon>Pseudomonadota</taxon>
        <taxon>Gammaproteobacteria</taxon>
        <taxon>Enterobacterales</taxon>
        <taxon>Erwiniaceae</taxon>
        <taxon>Winslowiella</taxon>
    </lineage>
</organism>
<evidence type="ECO:0000313" key="9">
    <source>
        <dbReference type="Proteomes" id="UP000036851"/>
    </source>
</evidence>
<dbReference type="SUPFAM" id="SSF53335">
    <property type="entry name" value="S-adenosyl-L-methionine-dependent methyltransferases"/>
    <property type="match status" value="1"/>
</dbReference>
<dbReference type="InterPro" id="IPR003333">
    <property type="entry name" value="CMAS"/>
</dbReference>
<sequence length="409" mass="46869">MCISEVSVTHGSKPGKKLSASRRVIFTLLSQLRGAGLRINDPHLGEQFFGDSQATLQAELQVKHTRAYRRVLMGGSIAAAESYMDDDWDTPDLTAVIQTLALNMAVMDKMEARLSWLTTPLNKLIHGFRRNSVRQARRNIAAHYDLGNDFYRAFLDRSMQYSSAWFRDASSNLEQAQEAKLRRLCVKLALRPADHLLEIGTGWGALAEFAAREYGCRVTTTTISREQYQFAKQRIEKAGLSDRVTVLCEDYRTLEGQYDKLVSVEMIEAVGRRYIPLFVQRCQELVKPGGRLVLQAITISEARYSSYARGVDFIQRYIFPGGFLPSTTLLQQTLSEVSDYVVQDVFEMGSDYARTLREWRQRFDDAWPQLEDRQFDERFRRMWLFYLCYCEAGFMARTIGTVQLTAARA</sequence>
<dbReference type="CDD" id="cd02440">
    <property type="entry name" value="AdoMet_MTases"/>
    <property type="match status" value="1"/>
</dbReference>
<evidence type="ECO:0000256" key="5">
    <source>
        <dbReference type="ARBA" id="ARBA00023098"/>
    </source>
</evidence>
<protein>
    <submittedName>
        <fullName evidence="7">Cyclopropane-fatty-acyl-phospholipid synthase</fullName>
    </submittedName>
</protein>
<dbReference type="OrthoDB" id="9782855at2"/>
<dbReference type="InterPro" id="IPR050723">
    <property type="entry name" value="CFA/CMAS"/>
</dbReference>
<reference evidence="9 10" key="1">
    <citation type="journal article" date="2015" name="Int. J. Syst. Evol. Microbiol.">
        <title>Erwinia iniecta sp. nov., isolated from Russian wheat aphids (Diuraphis noxia).</title>
        <authorList>
            <person name="Campillo T."/>
            <person name="Luna E."/>
            <person name="Portier P."/>
            <person name="Fischer-Le Saux M."/>
            <person name="Lapitan N."/>
            <person name="Tisserat N.A."/>
            <person name="Leach J.E."/>
        </authorList>
    </citation>
    <scope>NUCLEOTIDE SEQUENCE [LARGE SCALE GENOMIC DNA]</scope>
    <source>
        <strain evidence="7 10">B120</strain>
        <strain evidence="8 9">B149</strain>
    </source>
</reference>
<evidence type="ECO:0000313" key="10">
    <source>
        <dbReference type="Proteomes" id="UP000037088"/>
    </source>
</evidence>
<keyword evidence="10" id="KW-1185">Reference proteome</keyword>
<keyword evidence="4" id="KW-0949">S-adenosyl-L-methionine</keyword>
<dbReference type="RefSeq" id="WP_052896693.1">
    <property type="nucleotide sequence ID" value="NZ_JRXE01000001.1"/>
</dbReference>
<dbReference type="Proteomes" id="UP000036851">
    <property type="component" value="Unassembled WGS sequence"/>
</dbReference>
<evidence type="ECO:0000256" key="2">
    <source>
        <dbReference type="ARBA" id="ARBA00022603"/>
    </source>
</evidence>
<dbReference type="Pfam" id="PF02353">
    <property type="entry name" value="CMAS"/>
    <property type="match status" value="1"/>
</dbReference>
<evidence type="ECO:0000256" key="3">
    <source>
        <dbReference type="ARBA" id="ARBA00022679"/>
    </source>
</evidence>
<dbReference type="GO" id="GO:0008610">
    <property type="term" value="P:lipid biosynthetic process"/>
    <property type="evidence" value="ECO:0007669"/>
    <property type="project" value="InterPro"/>
</dbReference>
<dbReference type="Gene3D" id="3.40.50.150">
    <property type="entry name" value="Vaccinia Virus protein VP39"/>
    <property type="match status" value="1"/>
</dbReference>
<dbReference type="GO" id="GO:0032259">
    <property type="term" value="P:methylation"/>
    <property type="evidence" value="ECO:0007669"/>
    <property type="project" value="UniProtKB-KW"/>
</dbReference>
<dbReference type="PANTHER" id="PTHR43667">
    <property type="entry name" value="CYCLOPROPANE-FATTY-ACYL-PHOSPHOLIPID SYNTHASE"/>
    <property type="match status" value="1"/>
</dbReference>
<dbReference type="STRING" id="1560201.NG42_00650"/>
<keyword evidence="5" id="KW-0443">Lipid metabolism</keyword>
<dbReference type="EMBL" id="JRXF01000001">
    <property type="protein sequence ID" value="KOC95230.1"/>
    <property type="molecule type" value="Genomic_DNA"/>
</dbReference>
<dbReference type="AlphaFoldDB" id="A0A0L7TCB7"/>
<evidence type="ECO:0000313" key="8">
    <source>
        <dbReference type="EMBL" id="KOC95230.1"/>
    </source>
</evidence>
<dbReference type="PANTHER" id="PTHR43667:SF2">
    <property type="entry name" value="FATTY ACID C-METHYL TRANSFERASE"/>
    <property type="match status" value="1"/>
</dbReference>
<evidence type="ECO:0000256" key="4">
    <source>
        <dbReference type="ARBA" id="ARBA00022691"/>
    </source>
</evidence>
<evidence type="ECO:0000256" key="1">
    <source>
        <dbReference type="ARBA" id="ARBA00010815"/>
    </source>
</evidence>
<proteinExistence type="inferred from homology"/>
<dbReference type="PATRIC" id="fig|1560201.3.peg.141"/>
<evidence type="ECO:0000256" key="6">
    <source>
        <dbReference type="PIRSR" id="PIRSR003085-1"/>
    </source>
</evidence>
<gene>
    <name evidence="7" type="ORF">NG42_00650</name>
    <name evidence="8" type="ORF">NG43_00520</name>
</gene>
<dbReference type="Proteomes" id="UP000037088">
    <property type="component" value="Unassembled WGS sequence"/>
</dbReference>
<name>A0A0L7TCB7_9GAMM</name>
<keyword evidence="3" id="KW-0808">Transferase</keyword>
<evidence type="ECO:0000313" key="7">
    <source>
        <dbReference type="EMBL" id="KOC92851.1"/>
    </source>
</evidence>
<feature type="active site" evidence="6">
    <location>
        <position position="390"/>
    </location>
</feature>
<dbReference type="PIRSF" id="PIRSF003085">
    <property type="entry name" value="CMAS"/>
    <property type="match status" value="1"/>
</dbReference>
<comment type="similarity">
    <text evidence="1">Belongs to the CFA/CMAS family.</text>
</comment>